<proteinExistence type="predicted"/>
<sequence>MAARRMSLREAIDDQRGIEIKEGGENSQLTSIMVWRRETSLRASIRSSLRYKRFNRFFVRFPLVPLTMGNQSSNLLQWYESLSKKWIVKIDELCEEVVKMASDARQGRPKP</sequence>
<dbReference type="Proteomes" id="UP001062846">
    <property type="component" value="Chromosome 4"/>
</dbReference>
<protein>
    <submittedName>
        <fullName evidence="1">Uncharacterized protein</fullName>
    </submittedName>
</protein>
<evidence type="ECO:0000313" key="1">
    <source>
        <dbReference type="EMBL" id="KAI8559173.1"/>
    </source>
</evidence>
<evidence type="ECO:0000313" key="2">
    <source>
        <dbReference type="Proteomes" id="UP001062846"/>
    </source>
</evidence>
<accession>A0ACC0P0L1</accession>
<name>A0ACC0P0L1_RHOML</name>
<gene>
    <name evidence="1" type="ORF">RHMOL_Rhmol04G0152600</name>
</gene>
<reference evidence="1" key="1">
    <citation type="submission" date="2022-02" db="EMBL/GenBank/DDBJ databases">
        <title>Plant Genome Project.</title>
        <authorList>
            <person name="Zhang R.-G."/>
        </authorList>
    </citation>
    <scope>NUCLEOTIDE SEQUENCE</scope>
    <source>
        <strain evidence="1">AT1</strain>
    </source>
</reference>
<keyword evidence="2" id="KW-1185">Reference proteome</keyword>
<organism evidence="1 2">
    <name type="scientific">Rhododendron molle</name>
    <name type="common">Chinese azalea</name>
    <name type="synonym">Azalea mollis</name>
    <dbReference type="NCBI Taxonomy" id="49168"/>
    <lineage>
        <taxon>Eukaryota</taxon>
        <taxon>Viridiplantae</taxon>
        <taxon>Streptophyta</taxon>
        <taxon>Embryophyta</taxon>
        <taxon>Tracheophyta</taxon>
        <taxon>Spermatophyta</taxon>
        <taxon>Magnoliopsida</taxon>
        <taxon>eudicotyledons</taxon>
        <taxon>Gunneridae</taxon>
        <taxon>Pentapetalae</taxon>
        <taxon>asterids</taxon>
        <taxon>Ericales</taxon>
        <taxon>Ericaceae</taxon>
        <taxon>Ericoideae</taxon>
        <taxon>Rhodoreae</taxon>
        <taxon>Rhododendron</taxon>
    </lineage>
</organism>
<comment type="caution">
    <text evidence="1">The sequence shown here is derived from an EMBL/GenBank/DDBJ whole genome shotgun (WGS) entry which is preliminary data.</text>
</comment>
<dbReference type="EMBL" id="CM046391">
    <property type="protein sequence ID" value="KAI8559173.1"/>
    <property type="molecule type" value="Genomic_DNA"/>
</dbReference>